<dbReference type="Proteomes" id="UP001205603">
    <property type="component" value="Unassembled WGS sequence"/>
</dbReference>
<dbReference type="EMBL" id="JANDHW010000011">
    <property type="protein sequence ID" value="MCP9612565.1"/>
    <property type="molecule type" value="Genomic_DNA"/>
</dbReference>
<accession>A0ABT1MIX6</accession>
<gene>
    <name evidence="1" type="ORF">NMU02_10720</name>
</gene>
<name>A0ABT1MIX6_9BACT</name>
<evidence type="ECO:0000313" key="1">
    <source>
        <dbReference type="EMBL" id="MCP9612565.1"/>
    </source>
</evidence>
<reference evidence="1 2" key="1">
    <citation type="submission" date="2022-07" db="EMBL/GenBank/DDBJ databases">
        <title>Fecal culturing of patients with breast cancer.</title>
        <authorList>
            <person name="Teng N.M.Y."/>
            <person name="Kiu R."/>
            <person name="Evans R."/>
            <person name="Baker D.J."/>
            <person name="Zenner C."/>
            <person name="Robinson S.D."/>
            <person name="Hall L.J."/>
        </authorList>
    </citation>
    <scope>NUCLEOTIDE SEQUENCE [LARGE SCALE GENOMIC DNA]</scope>
    <source>
        <strain evidence="1 2">LH1063</strain>
    </source>
</reference>
<evidence type="ECO:0000313" key="2">
    <source>
        <dbReference type="Proteomes" id="UP001205603"/>
    </source>
</evidence>
<dbReference type="RefSeq" id="WP_255027894.1">
    <property type="nucleotide sequence ID" value="NZ_JANDHW010000011.1"/>
</dbReference>
<proteinExistence type="predicted"/>
<keyword evidence="2" id="KW-1185">Reference proteome</keyword>
<sequence>MKLYYKKERDRDFMRAYDEALKSYGARAPYTPRVEVVKKALNSNAGRFYITYEEARRNVRRLMNNRPLSCRNRNKLEMYEELRTQVEEYMKKHPRSTFNDSLFSVLSEGYTPRFYMGVQNALMIVYQHQRGGGE</sequence>
<organism evidence="1 2">
    <name type="scientific">Coprobacter tertius</name>
    <dbReference type="NCBI Taxonomy" id="2944915"/>
    <lineage>
        <taxon>Bacteria</taxon>
        <taxon>Pseudomonadati</taxon>
        <taxon>Bacteroidota</taxon>
        <taxon>Bacteroidia</taxon>
        <taxon>Bacteroidales</taxon>
        <taxon>Barnesiellaceae</taxon>
        <taxon>Coprobacter</taxon>
    </lineage>
</organism>
<evidence type="ECO:0008006" key="3">
    <source>
        <dbReference type="Google" id="ProtNLM"/>
    </source>
</evidence>
<comment type="caution">
    <text evidence="1">The sequence shown here is derived from an EMBL/GenBank/DDBJ whole genome shotgun (WGS) entry which is preliminary data.</text>
</comment>
<protein>
    <recommendedName>
        <fullName evidence="3">CRISPR type III-B/RAMP module-associated protein Cmr5</fullName>
    </recommendedName>
</protein>